<proteinExistence type="predicted"/>
<evidence type="ECO:0000313" key="2">
    <source>
        <dbReference type="Proteomes" id="UP000499080"/>
    </source>
</evidence>
<dbReference type="Proteomes" id="UP000499080">
    <property type="component" value="Unassembled WGS sequence"/>
</dbReference>
<keyword evidence="2" id="KW-1185">Reference proteome</keyword>
<reference evidence="1 2" key="1">
    <citation type="journal article" date="2019" name="Sci. Rep.">
        <title>Orb-weaving spider Araneus ventricosus genome elucidates the spidroin gene catalogue.</title>
        <authorList>
            <person name="Kono N."/>
            <person name="Nakamura H."/>
            <person name="Ohtoshi R."/>
            <person name="Moran D.A.P."/>
            <person name="Shinohara A."/>
            <person name="Yoshida Y."/>
            <person name="Fujiwara M."/>
            <person name="Mori M."/>
            <person name="Tomita M."/>
            <person name="Arakawa K."/>
        </authorList>
    </citation>
    <scope>NUCLEOTIDE SEQUENCE [LARGE SCALE GENOMIC DNA]</scope>
</reference>
<gene>
    <name evidence="1" type="ORF">AVEN_151487_1</name>
</gene>
<evidence type="ECO:0000313" key="1">
    <source>
        <dbReference type="EMBL" id="GBM70350.1"/>
    </source>
</evidence>
<protein>
    <submittedName>
        <fullName evidence="1">Uncharacterized protein</fullName>
    </submittedName>
</protein>
<sequence length="143" mass="15929">MAKENLGVRSEGFSAEVHPITDFLCSISGPFRTLQAWSSLFFLTAHKNIETISDPGSSRRTGTPQSCSTKTKRQRILHILETSSQDEISMSVEVQLHREGKRDSAAIAKELCDFSPRRGTTIKKARVSVFQAQSKVVFLNIKC</sequence>
<organism evidence="1 2">
    <name type="scientific">Araneus ventricosus</name>
    <name type="common">Orbweaver spider</name>
    <name type="synonym">Epeira ventricosa</name>
    <dbReference type="NCBI Taxonomy" id="182803"/>
    <lineage>
        <taxon>Eukaryota</taxon>
        <taxon>Metazoa</taxon>
        <taxon>Ecdysozoa</taxon>
        <taxon>Arthropoda</taxon>
        <taxon>Chelicerata</taxon>
        <taxon>Arachnida</taxon>
        <taxon>Araneae</taxon>
        <taxon>Araneomorphae</taxon>
        <taxon>Entelegynae</taxon>
        <taxon>Araneoidea</taxon>
        <taxon>Araneidae</taxon>
        <taxon>Araneus</taxon>
    </lineage>
</organism>
<dbReference type="EMBL" id="BGPR01002247">
    <property type="protein sequence ID" value="GBM70350.1"/>
    <property type="molecule type" value="Genomic_DNA"/>
</dbReference>
<accession>A0A4Y2HY99</accession>
<name>A0A4Y2HY99_ARAVE</name>
<comment type="caution">
    <text evidence="1">The sequence shown here is derived from an EMBL/GenBank/DDBJ whole genome shotgun (WGS) entry which is preliminary data.</text>
</comment>
<dbReference type="AlphaFoldDB" id="A0A4Y2HY99"/>